<reference evidence="2 3" key="1">
    <citation type="submission" date="2016-11" db="EMBL/GenBank/DDBJ databases">
        <authorList>
            <person name="Jaros S."/>
            <person name="Januszkiewicz K."/>
            <person name="Wedrychowicz H."/>
        </authorList>
    </citation>
    <scope>NUCLEOTIDE SEQUENCE [LARGE SCALE GENOMIC DNA]</scope>
    <source>
        <strain evidence="2 3">LMG 20594</strain>
    </source>
</reference>
<dbReference type="STRING" id="169427.SAMN05192548_101886"/>
<dbReference type="OrthoDB" id="9790219at2"/>
<dbReference type="AlphaFoldDB" id="A0A1M6RER5"/>
<evidence type="ECO:0000259" key="1">
    <source>
        <dbReference type="Pfam" id="PF07992"/>
    </source>
</evidence>
<organism evidence="2 3">
    <name type="scientific">Paraburkholderia terricola</name>
    <dbReference type="NCBI Taxonomy" id="169427"/>
    <lineage>
        <taxon>Bacteria</taxon>
        <taxon>Pseudomonadati</taxon>
        <taxon>Pseudomonadota</taxon>
        <taxon>Betaproteobacteria</taxon>
        <taxon>Burkholderiales</taxon>
        <taxon>Burkholderiaceae</taxon>
        <taxon>Paraburkholderia</taxon>
    </lineage>
</organism>
<dbReference type="Pfam" id="PF07992">
    <property type="entry name" value="Pyr_redox_2"/>
    <property type="match status" value="1"/>
</dbReference>
<sequence>MQANVDIAIVGAGPFGLSIAAHLRGSGKSLRIFGTPMQIWRRHMPKGMMLKSAGFSSTICDPGRTFTLRHYCEQQGIPYHEVGLPVQLDTFSAYGLAFQQRFAPGLEDVPVETIDACAEGFALQLANGGSFSARKVVLAVGIDHFRHIPDVLAHLPSERLSHSGEHRELERFRGQRVLVLGAGASAFDLAVLLEDAGATVQLIARRSAVRFNYDEPLNRPLLKRVSMPMSGVGPGWKQRTCTDIWPWLYRYFPDERRLRTVREFLGPSVGWFMRERAEAVSQLLGFEIEAARADGNQVELELRGQDGKRRVVSGDHLIAATGYRSDARRLPFLAPRIVDRLALIGSTPRLSAHFESSVRGLYFVGPVSATSFGPVMRFAFGAVFTSPRIARHLAA</sequence>
<dbReference type="SUPFAM" id="SSF51905">
    <property type="entry name" value="FAD/NAD(P)-binding domain"/>
    <property type="match status" value="1"/>
</dbReference>
<name>A0A1M6RER5_9BURK</name>
<dbReference type="GeneID" id="301982294"/>
<dbReference type="InterPro" id="IPR036188">
    <property type="entry name" value="FAD/NAD-bd_sf"/>
</dbReference>
<dbReference type="PRINTS" id="PR00368">
    <property type="entry name" value="FADPNR"/>
</dbReference>
<feature type="domain" description="FAD/NAD(P)-binding" evidence="1">
    <location>
        <begin position="6"/>
        <end position="223"/>
    </location>
</feature>
<dbReference type="PANTHER" id="PTHR38663">
    <property type="match status" value="1"/>
</dbReference>
<dbReference type="RefSeq" id="WP_073429985.1">
    <property type="nucleotide sequence ID" value="NZ_CADFGY010000018.1"/>
</dbReference>
<proteinExistence type="predicted"/>
<dbReference type="KEGG" id="pts:CUJ90_29805"/>
<dbReference type="GO" id="GO:0004497">
    <property type="term" value="F:monooxygenase activity"/>
    <property type="evidence" value="ECO:0007669"/>
    <property type="project" value="UniProtKB-KW"/>
</dbReference>
<dbReference type="PRINTS" id="PR00411">
    <property type="entry name" value="PNDRDTASEI"/>
</dbReference>
<dbReference type="PANTHER" id="PTHR38663:SF1">
    <property type="entry name" value="L-ORNITHINE N(5)-MONOOXYGENASE"/>
    <property type="match status" value="1"/>
</dbReference>
<dbReference type="Gene3D" id="3.50.50.60">
    <property type="entry name" value="FAD/NAD(P)-binding domain"/>
    <property type="match status" value="1"/>
</dbReference>
<keyword evidence="2" id="KW-0560">Oxidoreductase</keyword>
<gene>
    <name evidence="2" type="ORF">SAMN05192548_101886</name>
</gene>
<dbReference type="EMBL" id="FRAB01000018">
    <property type="protein sequence ID" value="SHK30847.1"/>
    <property type="molecule type" value="Genomic_DNA"/>
</dbReference>
<accession>A0A1M6RER5</accession>
<evidence type="ECO:0000313" key="2">
    <source>
        <dbReference type="EMBL" id="SHK30847.1"/>
    </source>
</evidence>
<protein>
    <submittedName>
        <fullName evidence="2">L-lysine 6-monooxygenase (NADPH-requiring)</fullName>
    </submittedName>
</protein>
<keyword evidence="2" id="KW-0503">Monooxygenase</keyword>
<dbReference type="InterPro" id="IPR023753">
    <property type="entry name" value="FAD/NAD-binding_dom"/>
</dbReference>
<dbReference type="Proteomes" id="UP000184395">
    <property type="component" value="Unassembled WGS sequence"/>
</dbReference>
<evidence type="ECO:0000313" key="3">
    <source>
        <dbReference type="Proteomes" id="UP000184395"/>
    </source>
</evidence>